<evidence type="ECO:0000313" key="3">
    <source>
        <dbReference type="EMBL" id="GFR70474.1"/>
    </source>
</evidence>
<keyword evidence="2" id="KW-0472">Membrane</keyword>
<organism evidence="3 4">
    <name type="scientific">Elysia marginata</name>
    <dbReference type="NCBI Taxonomy" id="1093978"/>
    <lineage>
        <taxon>Eukaryota</taxon>
        <taxon>Metazoa</taxon>
        <taxon>Spiralia</taxon>
        <taxon>Lophotrochozoa</taxon>
        <taxon>Mollusca</taxon>
        <taxon>Gastropoda</taxon>
        <taxon>Heterobranchia</taxon>
        <taxon>Euthyneura</taxon>
        <taxon>Panpulmonata</taxon>
        <taxon>Sacoglossa</taxon>
        <taxon>Placobranchoidea</taxon>
        <taxon>Plakobranchidae</taxon>
        <taxon>Elysia</taxon>
    </lineage>
</organism>
<accession>A0AAV4FBL4</accession>
<dbReference type="EMBL" id="BMAT01007746">
    <property type="protein sequence ID" value="GFR70474.1"/>
    <property type="molecule type" value="Genomic_DNA"/>
</dbReference>
<evidence type="ECO:0000256" key="2">
    <source>
        <dbReference type="SAM" id="Phobius"/>
    </source>
</evidence>
<feature type="region of interest" description="Disordered" evidence="1">
    <location>
        <begin position="1"/>
        <end position="64"/>
    </location>
</feature>
<evidence type="ECO:0000256" key="1">
    <source>
        <dbReference type="SAM" id="MobiDB-lite"/>
    </source>
</evidence>
<keyword evidence="2" id="KW-0812">Transmembrane</keyword>
<sequence length="105" mass="11141">MSQDTGVESAGLIGGRGRSQKGEAPDWSRFGLSKEPAAPPSQKTYASTLDSGEAGLHASDVGQQNELYREEQLSGKHMRSIKVLHTILCCALSSISLYVFTGSVA</sequence>
<protein>
    <submittedName>
        <fullName evidence="3">Solute carrier family 12 member 8</fullName>
    </submittedName>
</protein>
<keyword evidence="4" id="KW-1185">Reference proteome</keyword>
<keyword evidence="2" id="KW-1133">Transmembrane helix</keyword>
<name>A0AAV4FBL4_9GAST</name>
<reference evidence="3 4" key="1">
    <citation type="journal article" date="2021" name="Elife">
        <title>Chloroplast acquisition without the gene transfer in kleptoplastic sea slugs, Plakobranchus ocellatus.</title>
        <authorList>
            <person name="Maeda T."/>
            <person name="Takahashi S."/>
            <person name="Yoshida T."/>
            <person name="Shimamura S."/>
            <person name="Takaki Y."/>
            <person name="Nagai Y."/>
            <person name="Toyoda A."/>
            <person name="Suzuki Y."/>
            <person name="Arimoto A."/>
            <person name="Ishii H."/>
            <person name="Satoh N."/>
            <person name="Nishiyama T."/>
            <person name="Hasebe M."/>
            <person name="Maruyama T."/>
            <person name="Minagawa J."/>
            <person name="Obokata J."/>
            <person name="Shigenobu S."/>
        </authorList>
    </citation>
    <scope>NUCLEOTIDE SEQUENCE [LARGE SCALE GENOMIC DNA]</scope>
</reference>
<proteinExistence type="predicted"/>
<comment type="caution">
    <text evidence="3">The sequence shown here is derived from an EMBL/GenBank/DDBJ whole genome shotgun (WGS) entry which is preliminary data.</text>
</comment>
<gene>
    <name evidence="3" type="ORF">ElyMa_003787200</name>
</gene>
<dbReference type="Proteomes" id="UP000762676">
    <property type="component" value="Unassembled WGS sequence"/>
</dbReference>
<dbReference type="AlphaFoldDB" id="A0AAV4FBL4"/>
<evidence type="ECO:0000313" key="4">
    <source>
        <dbReference type="Proteomes" id="UP000762676"/>
    </source>
</evidence>
<feature type="compositionally biased region" description="Polar residues" evidence="1">
    <location>
        <begin position="41"/>
        <end position="50"/>
    </location>
</feature>
<feature type="transmembrane region" description="Helical" evidence="2">
    <location>
        <begin position="83"/>
        <end position="101"/>
    </location>
</feature>